<name>A0A7X9XSH5_9CORY</name>
<evidence type="ECO:0000313" key="3">
    <source>
        <dbReference type="Proteomes" id="UP000589552"/>
    </source>
</evidence>
<dbReference type="EMBL" id="JABAGA010000001">
    <property type="protein sequence ID" value="NMF08569.1"/>
    <property type="molecule type" value="Genomic_DNA"/>
</dbReference>
<dbReference type="AlphaFoldDB" id="A0A7X9XSH5"/>
<gene>
    <name evidence="2" type="ORF">HF852_02935</name>
</gene>
<protein>
    <submittedName>
        <fullName evidence="2">Uncharacterized protein</fullName>
    </submittedName>
</protein>
<reference evidence="2 3" key="1">
    <citation type="submission" date="2020-04" db="EMBL/GenBank/DDBJ databases">
        <authorList>
            <person name="Hitch T.C.A."/>
            <person name="Wylensek D."/>
            <person name="Clavel T."/>
        </authorList>
    </citation>
    <scope>NUCLEOTIDE SEQUENCE [LARGE SCALE GENOMIC DNA]</scope>
    <source>
        <strain evidence="2 3">BL-383-APC-2I</strain>
    </source>
</reference>
<feature type="region of interest" description="Disordered" evidence="1">
    <location>
        <begin position="243"/>
        <end position="301"/>
    </location>
</feature>
<comment type="caution">
    <text evidence="2">The sequence shown here is derived from an EMBL/GenBank/DDBJ whole genome shotgun (WGS) entry which is preliminary data.</text>
</comment>
<sequence>MSFFEQIAAALDREDIESRVNGDTLFVPITMDLEVQFVTIDDELPAAEVYVAAADVDSDDDDFEAVLVSVVFSVEDAVEAVAHHVATDRVVTLLRVLLDGEDDRVADLEFEQDAEEATLVTAEVGEASLLQVLVTANGNEPVAHVRFIAQDENLDDIVDQAIAEFWDSDTETILTDDDRRKMFADLYADAASLRNEVLTLGAFTDFDKLLDVLSLAADRAEEWEDQLAPVEDGFAESLYSTYQGDDWAEDDDYDDNDEDDLDDEDDFDDADELDDDDLDDEEPEGKGAAGVKDAGDAAEGK</sequence>
<organism evidence="2 3">
    <name type="scientific">Corynebacterium xerosis</name>
    <dbReference type="NCBI Taxonomy" id="1725"/>
    <lineage>
        <taxon>Bacteria</taxon>
        <taxon>Bacillati</taxon>
        <taxon>Actinomycetota</taxon>
        <taxon>Actinomycetes</taxon>
        <taxon>Mycobacteriales</taxon>
        <taxon>Corynebacteriaceae</taxon>
        <taxon>Corynebacterium</taxon>
    </lineage>
</organism>
<evidence type="ECO:0000256" key="1">
    <source>
        <dbReference type="SAM" id="MobiDB-lite"/>
    </source>
</evidence>
<accession>A0A7X9XSH5</accession>
<feature type="compositionally biased region" description="Acidic residues" evidence="1">
    <location>
        <begin position="246"/>
        <end position="283"/>
    </location>
</feature>
<proteinExistence type="predicted"/>
<dbReference type="Proteomes" id="UP000589552">
    <property type="component" value="Unassembled WGS sequence"/>
</dbReference>
<dbReference type="RefSeq" id="WP_168937292.1">
    <property type="nucleotide sequence ID" value="NZ_JABAGA010000001.1"/>
</dbReference>
<evidence type="ECO:0000313" key="2">
    <source>
        <dbReference type="EMBL" id="NMF08569.1"/>
    </source>
</evidence>